<sequence length="229" mass="26421">MTVSVGFFRKINEWIADGLSEEIKYRPFQVDGNPYKSKVFLVGLYPESLAYFDLEDAKIYADSLVDGELFEQLNGLEILNASREYKGSLNFAQWMKKIFNENVVLTNVNGFMAEDYKQFKQMKKENHFRYLAGKKLFEQVLYEFSPEILIIEGSKAFDEFRENFHDRLIHKADVFDTGNVQELEQSGVVAELPLQEGENVKILVCRNMSYFGKEGAAFGTLKETIGRLL</sequence>
<dbReference type="Proteomes" id="UP001595978">
    <property type="component" value="Unassembled WGS sequence"/>
</dbReference>
<name>A0ABW0RGH8_9BACL</name>
<keyword evidence="2" id="KW-1185">Reference proteome</keyword>
<organism evidence="1 2">
    <name type="scientific">Ureibacillus suwonensis</name>
    <dbReference type="NCBI Taxonomy" id="313007"/>
    <lineage>
        <taxon>Bacteria</taxon>
        <taxon>Bacillati</taxon>
        <taxon>Bacillota</taxon>
        <taxon>Bacilli</taxon>
        <taxon>Bacillales</taxon>
        <taxon>Caryophanaceae</taxon>
        <taxon>Ureibacillus</taxon>
    </lineage>
</organism>
<comment type="caution">
    <text evidence="1">The sequence shown here is derived from an EMBL/GenBank/DDBJ whole genome shotgun (WGS) entry which is preliminary data.</text>
</comment>
<evidence type="ECO:0000313" key="2">
    <source>
        <dbReference type="Proteomes" id="UP001595978"/>
    </source>
</evidence>
<protein>
    <submittedName>
        <fullName evidence="1">Uncharacterized protein</fullName>
    </submittedName>
</protein>
<dbReference type="RefSeq" id="WP_342470639.1">
    <property type="nucleotide sequence ID" value="NZ_JBHSNQ010000195.1"/>
</dbReference>
<gene>
    <name evidence="1" type="ORF">ACFPOH_17080</name>
</gene>
<evidence type="ECO:0000313" key="1">
    <source>
        <dbReference type="EMBL" id="MFC5543426.1"/>
    </source>
</evidence>
<accession>A0ABW0RGH8</accession>
<reference evidence="2" key="1">
    <citation type="journal article" date="2019" name="Int. J. Syst. Evol. Microbiol.">
        <title>The Global Catalogue of Microorganisms (GCM) 10K type strain sequencing project: providing services to taxonomists for standard genome sequencing and annotation.</title>
        <authorList>
            <consortium name="The Broad Institute Genomics Platform"/>
            <consortium name="The Broad Institute Genome Sequencing Center for Infectious Disease"/>
            <person name="Wu L."/>
            <person name="Ma J."/>
        </authorList>
    </citation>
    <scope>NUCLEOTIDE SEQUENCE [LARGE SCALE GENOMIC DNA]</scope>
    <source>
        <strain evidence="2">CCUG 56331</strain>
    </source>
</reference>
<proteinExistence type="predicted"/>
<dbReference type="EMBL" id="JBHSNQ010000195">
    <property type="protein sequence ID" value="MFC5543426.1"/>
    <property type="molecule type" value="Genomic_DNA"/>
</dbReference>